<evidence type="ECO:0000313" key="2">
    <source>
        <dbReference type="EMBL" id="ALS04548.1"/>
    </source>
</evidence>
<organism evidence="2">
    <name type="scientific">Acartia pacifica</name>
    <name type="common">Copepod</name>
    <dbReference type="NCBI Taxonomy" id="335913"/>
    <lineage>
        <taxon>Eukaryota</taxon>
        <taxon>Metazoa</taxon>
        <taxon>Ecdysozoa</taxon>
        <taxon>Arthropoda</taxon>
        <taxon>Crustacea</taxon>
        <taxon>Multicrustacea</taxon>
        <taxon>Hexanauplia</taxon>
        <taxon>Copepoda</taxon>
        <taxon>Calanoida</taxon>
        <taxon>Acartiidae</taxon>
        <taxon>Acartia</taxon>
    </lineage>
</organism>
<dbReference type="AlphaFoldDB" id="A0A0U2TGW7"/>
<evidence type="ECO:0000256" key="1">
    <source>
        <dbReference type="SAM" id="MobiDB-lite"/>
    </source>
</evidence>
<proteinExistence type="evidence at transcript level"/>
<feature type="region of interest" description="Disordered" evidence="1">
    <location>
        <begin position="1"/>
        <end position="29"/>
    </location>
</feature>
<dbReference type="EMBL" id="KT754714">
    <property type="protein sequence ID" value="ALS04548.1"/>
    <property type="molecule type" value="mRNA"/>
</dbReference>
<accession>A0A0U2TGW7</accession>
<protein>
    <submittedName>
        <fullName evidence="2">Uncharacterized protein</fullName>
    </submittedName>
</protein>
<sequence>MFQASKKPRMDVQLSEDSQNSESDACRDDSIEVTKTTIVVYDEDNLNNKANEEVRSGLAAEAEDFDVDVNIMMK</sequence>
<reference evidence="2" key="1">
    <citation type="journal article" date="2015" name="Sci. Rep.">
        <title>Spliced leader RNA trans-splicing discovered in copepods.</title>
        <authorList>
            <person name="Yang F."/>
            <person name="Xu D."/>
            <person name="Zhuang Y."/>
            <person name="Yi X."/>
            <person name="Huang Y."/>
            <person name="Chen H."/>
            <person name="Lin S."/>
            <person name="Campbell D.A."/>
            <person name="Sturm N.R."/>
            <person name="Liu G."/>
            <person name="Zhang H."/>
        </authorList>
    </citation>
    <scope>NUCLEOTIDE SEQUENCE</scope>
</reference>
<name>A0A0U2TGW7_ACAPC</name>